<keyword evidence="1" id="KW-1133">Transmembrane helix</keyword>
<feature type="transmembrane region" description="Helical" evidence="1">
    <location>
        <begin position="77"/>
        <end position="98"/>
    </location>
</feature>
<sequence length="181" mass="18499">MNDAVDAHISRFVAAFGYPFTSTGRTVATFAFAAVTYALLILSSFPTYSMQMLTTDLGYLDEAIVALTANTYQSVGAVALGLIVVYAVLTGIALTTAIGRIRHAGGTSARGLSSVLPGLLASGCASCGAGLLGTLGFVGALSMLPFDGNLLRLAGLLLLVAYLSRLGDPRRCTIPSATGGE</sequence>
<evidence type="ECO:0000256" key="1">
    <source>
        <dbReference type="SAM" id="Phobius"/>
    </source>
</evidence>
<dbReference type="OrthoDB" id="177342at2157"/>
<feature type="transmembrane region" description="Helical" evidence="1">
    <location>
        <begin position="27"/>
        <end position="48"/>
    </location>
</feature>
<feature type="transmembrane region" description="Helical" evidence="1">
    <location>
        <begin position="119"/>
        <end position="144"/>
    </location>
</feature>
<dbReference type="AlphaFoldDB" id="A0A1G7PA22"/>
<dbReference type="EMBL" id="FNBK01000010">
    <property type="protein sequence ID" value="SDF83152.1"/>
    <property type="molecule type" value="Genomic_DNA"/>
</dbReference>
<protein>
    <submittedName>
        <fullName evidence="2">Uncharacterized protein</fullName>
    </submittedName>
</protein>
<keyword evidence="1" id="KW-0812">Transmembrane</keyword>
<name>A0A1G7PA22_9EURY</name>
<evidence type="ECO:0000313" key="2">
    <source>
        <dbReference type="EMBL" id="SDF83152.1"/>
    </source>
</evidence>
<accession>A0A1G7PA22</accession>
<gene>
    <name evidence="2" type="ORF">SAMN05216218_11041</name>
</gene>
<evidence type="ECO:0000313" key="3">
    <source>
        <dbReference type="Proteomes" id="UP000199076"/>
    </source>
</evidence>
<organism evidence="2 3">
    <name type="scientific">Halorientalis regularis</name>
    <dbReference type="NCBI Taxonomy" id="660518"/>
    <lineage>
        <taxon>Archaea</taxon>
        <taxon>Methanobacteriati</taxon>
        <taxon>Methanobacteriota</taxon>
        <taxon>Stenosarchaea group</taxon>
        <taxon>Halobacteria</taxon>
        <taxon>Halobacteriales</taxon>
        <taxon>Haloarculaceae</taxon>
        <taxon>Halorientalis</taxon>
    </lineage>
</organism>
<dbReference type="Proteomes" id="UP000199076">
    <property type="component" value="Unassembled WGS sequence"/>
</dbReference>
<proteinExistence type="predicted"/>
<dbReference type="RefSeq" id="WP_092693246.1">
    <property type="nucleotide sequence ID" value="NZ_FNBK01000010.1"/>
</dbReference>
<reference evidence="3" key="1">
    <citation type="submission" date="2016-10" db="EMBL/GenBank/DDBJ databases">
        <authorList>
            <person name="Varghese N."/>
            <person name="Submissions S."/>
        </authorList>
    </citation>
    <scope>NUCLEOTIDE SEQUENCE [LARGE SCALE GENOMIC DNA]</scope>
    <source>
        <strain evidence="3">IBRC-M 10760</strain>
    </source>
</reference>
<feature type="transmembrane region" description="Helical" evidence="1">
    <location>
        <begin position="150"/>
        <end position="167"/>
    </location>
</feature>
<keyword evidence="3" id="KW-1185">Reference proteome</keyword>
<keyword evidence="1" id="KW-0472">Membrane</keyword>
<dbReference type="STRING" id="660518.SAMN05216218_11041"/>